<feature type="region of interest" description="Disordered" evidence="1">
    <location>
        <begin position="493"/>
        <end position="559"/>
    </location>
</feature>
<protein>
    <submittedName>
        <fullName evidence="2">Uncharacterized protein</fullName>
    </submittedName>
</protein>
<proteinExistence type="predicted"/>
<feature type="compositionally biased region" description="Basic and acidic residues" evidence="1">
    <location>
        <begin position="513"/>
        <end position="536"/>
    </location>
</feature>
<evidence type="ECO:0000313" key="3">
    <source>
        <dbReference type="Proteomes" id="UP000265618"/>
    </source>
</evidence>
<dbReference type="Proteomes" id="UP000265618">
    <property type="component" value="Unassembled WGS sequence"/>
</dbReference>
<dbReference type="PANTHER" id="PTHR46518">
    <property type="entry name" value="COILED-COIL DOMAIN-CONTAINING PROTEIN 151"/>
    <property type="match status" value="1"/>
</dbReference>
<evidence type="ECO:0000313" key="2">
    <source>
        <dbReference type="EMBL" id="GIQ79940.1"/>
    </source>
</evidence>
<sequence>MSFHRLVAPEMQEYGEQLDATTKEYMQLDRRFKLLEGDRKAHYENSKRTIREHTNVIDALRKENRQLKKTLLQLENTRVSPQSMMKELDKLNLAISELRRKLDNEKSNRIAVKRKIDSVQTEVRLLDKEIHRIESASDPDAGNIRKLETQLDQALIKKNEAQSVHRTYQAILQKLTEERATFDSQLAALNRVGNIKSKDLDDVRILLDEARNAAKVAKTELEAFSSRLEEDRRLRQSGLEERRGEVEVSLERTQRQADKRQERMRAVEMAALEAQDRQEAEERLASETLHVESEPEPEMGDIEGLTPHKAAFMRVVANSGINTPEEFMEKYMSLDSTRVSLEALIDGNLSKVSSLKDRIMHTRQTLSDVKFGAEAGGRTRRVIEQLEEEINLKRQKADRARDRYSRAEFLVASLLSGARHIADTLRPILPSDETPIEPEEGVQNTEALRTLLLVAQDKLMRLRRVILDSGGTIPQGVMELEEELGDDRSLFMASNLPSSNKRIDFPDEQQDIDTTRAEEPKEKAKESVIMDRESIKRQAQAMAEREQRRIDSAQGQTLL</sequence>
<dbReference type="OrthoDB" id="10255247at2759"/>
<organism evidence="2 3">
    <name type="scientific">Kipferlia bialata</name>
    <dbReference type="NCBI Taxonomy" id="797122"/>
    <lineage>
        <taxon>Eukaryota</taxon>
        <taxon>Metamonada</taxon>
        <taxon>Carpediemonas-like organisms</taxon>
        <taxon>Kipferlia</taxon>
    </lineage>
</organism>
<dbReference type="EMBL" id="BDIP01000079">
    <property type="protein sequence ID" value="GIQ79940.1"/>
    <property type="molecule type" value="Genomic_DNA"/>
</dbReference>
<feature type="compositionally biased region" description="Basic and acidic residues" evidence="1">
    <location>
        <begin position="274"/>
        <end position="293"/>
    </location>
</feature>
<evidence type="ECO:0000256" key="1">
    <source>
        <dbReference type="SAM" id="MobiDB-lite"/>
    </source>
</evidence>
<reference evidence="2 3" key="1">
    <citation type="journal article" date="2018" name="PLoS ONE">
        <title>The draft genome of Kipferlia bialata reveals reductive genome evolution in fornicate parasites.</title>
        <authorList>
            <person name="Tanifuji G."/>
            <person name="Takabayashi S."/>
            <person name="Kume K."/>
            <person name="Takagi M."/>
            <person name="Nakayama T."/>
            <person name="Kamikawa R."/>
            <person name="Inagaki Y."/>
            <person name="Hashimoto T."/>
        </authorList>
    </citation>
    <scope>NUCLEOTIDE SEQUENCE [LARGE SCALE GENOMIC DNA]</scope>
    <source>
        <strain evidence="2">NY0173</strain>
    </source>
</reference>
<dbReference type="GO" id="GO:0036158">
    <property type="term" value="P:outer dynein arm assembly"/>
    <property type="evidence" value="ECO:0007669"/>
    <property type="project" value="InterPro"/>
</dbReference>
<comment type="caution">
    <text evidence="2">The sequence shown here is derived from an EMBL/GenBank/DDBJ whole genome shotgun (WGS) entry which is preliminary data.</text>
</comment>
<dbReference type="PANTHER" id="PTHR46518:SF1">
    <property type="entry name" value="OUTER DYNEIN ARM-DOCKING COMPLEX SUBUNIT 3"/>
    <property type="match status" value="1"/>
</dbReference>
<dbReference type="InterPro" id="IPR033192">
    <property type="entry name" value="ODAD3"/>
</dbReference>
<gene>
    <name evidence="2" type="ORF">KIPB_000653</name>
</gene>
<dbReference type="GO" id="GO:0035253">
    <property type="term" value="C:ciliary rootlet"/>
    <property type="evidence" value="ECO:0007669"/>
    <property type="project" value="TreeGrafter"/>
</dbReference>
<accession>A0A9K3CPE0</accession>
<dbReference type="GO" id="GO:0003341">
    <property type="term" value="P:cilium movement"/>
    <property type="evidence" value="ECO:0007669"/>
    <property type="project" value="InterPro"/>
</dbReference>
<name>A0A9K3CPE0_9EUKA</name>
<feature type="region of interest" description="Disordered" evidence="1">
    <location>
        <begin position="232"/>
        <end position="261"/>
    </location>
</feature>
<feature type="region of interest" description="Disordered" evidence="1">
    <location>
        <begin position="274"/>
        <end position="300"/>
    </location>
</feature>
<dbReference type="GO" id="GO:0036064">
    <property type="term" value="C:ciliary basal body"/>
    <property type="evidence" value="ECO:0007669"/>
    <property type="project" value="TreeGrafter"/>
</dbReference>
<keyword evidence="3" id="KW-1185">Reference proteome</keyword>
<dbReference type="GO" id="GO:0097542">
    <property type="term" value="C:ciliary tip"/>
    <property type="evidence" value="ECO:0007669"/>
    <property type="project" value="TreeGrafter"/>
</dbReference>
<dbReference type="AlphaFoldDB" id="A0A9K3CPE0"/>